<dbReference type="PANTHER" id="PTHR33969:SF2">
    <property type="entry name" value="SEGREGATION AND CONDENSATION PROTEIN A"/>
    <property type="match status" value="1"/>
</dbReference>
<organism evidence="4 5">
    <name type="scientific">Insulibacter thermoxylanivorax</name>
    <dbReference type="NCBI Taxonomy" id="2749268"/>
    <lineage>
        <taxon>Bacteria</taxon>
        <taxon>Bacillati</taxon>
        <taxon>Bacillota</taxon>
        <taxon>Bacilli</taxon>
        <taxon>Bacillales</taxon>
        <taxon>Paenibacillaceae</taxon>
        <taxon>Insulibacter</taxon>
    </lineage>
</organism>
<dbReference type="Gene3D" id="6.10.250.2410">
    <property type="match status" value="1"/>
</dbReference>
<evidence type="ECO:0000256" key="1">
    <source>
        <dbReference type="ARBA" id="ARBA00022829"/>
    </source>
</evidence>
<dbReference type="GO" id="GO:0005737">
    <property type="term" value="C:cytoplasm"/>
    <property type="evidence" value="ECO:0007669"/>
    <property type="project" value="UniProtKB-SubCell"/>
</dbReference>
<dbReference type="InterPro" id="IPR023093">
    <property type="entry name" value="ScpA-like_C"/>
</dbReference>
<comment type="caution">
    <text evidence="4">The sequence shown here is derived from an EMBL/GenBank/DDBJ whole genome shotgun (WGS) entry which is preliminary data.</text>
</comment>
<keyword evidence="3" id="KW-0132">Cell division</keyword>
<keyword evidence="3" id="KW-0131">Cell cycle</keyword>
<evidence type="ECO:0000313" key="4">
    <source>
        <dbReference type="EMBL" id="GFR36839.1"/>
    </source>
</evidence>
<reference evidence="4" key="2">
    <citation type="journal article" date="2021" name="Data Brief">
        <title>Draft genome sequence data of the facultative, thermophilic, xylanolytic bacterium Paenibacillus sp. strain DA-C8.</title>
        <authorList>
            <person name="Chhe C."/>
            <person name="Uke A."/>
            <person name="Baramee S."/>
            <person name="Ungkulpasvich U."/>
            <person name="Tachaapaikoon C."/>
            <person name="Pason P."/>
            <person name="Waeonukul R."/>
            <person name="Ratanakhanokchai K."/>
            <person name="Kosugi A."/>
        </authorList>
    </citation>
    <scope>NUCLEOTIDE SEQUENCE</scope>
    <source>
        <strain evidence="4">DA-C8</strain>
    </source>
</reference>
<dbReference type="Pfam" id="PF02616">
    <property type="entry name" value="SMC_ScpA"/>
    <property type="match status" value="1"/>
</dbReference>
<evidence type="ECO:0000313" key="5">
    <source>
        <dbReference type="Proteomes" id="UP000654993"/>
    </source>
</evidence>
<dbReference type="GO" id="GO:0007059">
    <property type="term" value="P:chromosome segregation"/>
    <property type="evidence" value="ECO:0007669"/>
    <property type="project" value="UniProtKB-UniRule"/>
</dbReference>
<keyword evidence="5" id="KW-1185">Reference proteome</keyword>
<evidence type="ECO:0000256" key="2">
    <source>
        <dbReference type="ARBA" id="ARBA00044777"/>
    </source>
</evidence>
<protein>
    <recommendedName>
        <fullName evidence="2 3">Segregation and condensation protein A</fullName>
    </recommendedName>
</protein>
<dbReference type="RefSeq" id="WP_200965137.1">
    <property type="nucleotide sequence ID" value="NZ_BMAQ01000001.1"/>
</dbReference>
<dbReference type="HAMAP" id="MF_01805">
    <property type="entry name" value="ScpA"/>
    <property type="match status" value="1"/>
</dbReference>
<dbReference type="AlphaFoldDB" id="A0A916QC51"/>
<dbReference type="PANTHER" id="PTHR33969">
    <property type="entry name" value="SEGREGATION AND CONDENSATION PROTEIN A"/>
    <property type="match status" value="1"/>
</dbReference>
<gene>
    <name evidence="3 4" type="primary">scpA</name>
    <name evidence="4" type="ORF">PRECH8_01350</name>
</gene>
<evidence type="ECO:0000256" key="3">
    <source>
        <dbReference type="HAMAP-Rule" id="MF_01805"/>
    </source>
</evidence>
<dbReference type="Proteomes" id="UP000654993">
    <property type="component" value="Unassembled WGS sequence"/>
</dbReference>
<keyword evidence="3" id="KW-0963">Cytoplasm</keyword>
<comment type="similarity">
    <text evidence="3">Belongs to the ScpA family.</text>
</comment>
<comment type="function">
    <text evidence="3">Participates in chromosomal partition during cell division. May act via the formation of a condensin-like complex containing Smc and ScpB that pull DNA away from mid-cell into both cell halves.</text>
</comment>
<dbReference type="EMBL" id="BMAQ01000001">
    <property type="protein sequence ID" value="GFR36839.1"/>
    <property type="molecule type" value="Genomic_DNA"/>
</dbReference>
<reference evidence="4" key="1">
    <citation type="submission" date="2020-08" db="EMBL/GenBank/DDBJ databases">
        <authorList>
            <person name="Uke A."/>
            <person name="Chhe C."/>
            <person name="Baramee S."/>
            <person name="Kosugi A."/>
        </authorList>
    </citation>
    <scope>NUCLEOTIDE SEQUENCE</scope>
    <source>
        <strain evidence="4">DA-C8</strain>
    </source>
</reference>
<comment type="subcellular location">
    <subcellularLocation>
        <location evidence="3">Cytoplasm</location>
    </subcellularLocation>
    <text evidence="3">Associated with two foci at the outer edges of the nucleoid region in young cells, and at four foci within both cell halves in older cells.</text>
</comment>
<proteinExistence type="inferred from homology"/>
<name>A0A916QC51_9BACL</name>
<dbReference type="GO" id="GO:0051301">
    <property type="term" value="P:cell division"/>
    <property type="evidence" value="ECO:0007669"/>
    <property type="project" value="UniProtKB-KW"/>
</dbReference>
<dbReference type="GO" id="GO:0006260">
    <property type="term" value="P:DNA replication"/>
    <property type="evidence" value="ECO:0007669"/>
    <property type="project" value="UniProtKB-UniRule"/>
</dbReference>
<sequence>MEMNFKLDTFEGPLDLLLHLIDSQEIDIYDIPISQITDQYMAYIETMQELELELASEFLVMAAELLYIKSRMLLPRPPVIEQEDGSIEEVDPREELVQRLIEYRKYKAAADQLREMEVARSLIYTRAPLDLSEYMPHIEENPVQDFNLSDLLIAFQRALRRSRSRMAIAKITRDEISVKDRMVQVTDTISKAGGRTMFSKLIGEDADRTDIVVTFLALLELIRRKFVSCYQHRLFDDIVIQLRESGGNDELPADEISY</sequence>
<dbReference type="InterPro" id="IPR003768">
    <property type="entry name" value="ScpA"/>
</dbReference>
<comment type="subunit">
    <text evidence="3">Component of a cohesin-like complex composed of ScpA, ScpB and the Smc homodimer, in which ScpA and ScpB bind to the head domain of Smc. The presence of the three proteins is required for the association of the complex with DNA.</text>
</comment>
<dbReference type="Gene3D" id="1.10.10.580">
    <property type="entry name" value="Structural maintenance of chromosome 1. Chain E"/>
    <property type="match status" value="1"/>
</dbReference>
<keyword evidence="1 3" id="KW-0159">Chromosome partition</keyword>
<accession>A0A916QC51</accession>